<reference evidence="4 5" key="2">
    <citation type="submission" date="2019-06" db="EMBL/GenBank/DDBJ databases">
        <authorList>
            <person name="Seo Y."/>
        </authorList>
    </citation>
    <scope>NUCLEOTIDE SEQUENCE [LARGE SCALE GENOMIC DNA]</scope>
    <source>
        <strain evidence="4 5">MaA-Y11</strain>
    </source>
</reference>
<feature type="domain" description="T9SS-like galactose binding" evidence="3">
    <location>
        <begin position="830"/>
        <end position="906"/>
    </location>
</feature>
<dbReference type="EMBL" id="VFJE01000051">
    <property type="protein sequence ID" value="TPD71224.1"/>
    <property type="molecule type" value="Genomic_DNA"/>
</dbReference>
<comment type="caution">
    <text evidence="4">The sequence shown here is derived from an EMBL/GenBank/DDBJ whole genome shotgun (WGS) entry which is preliminary data.</text>
</comment>
<dbReference type="Pfam" id="PF23759">
    <property type="entry name" value="GBD_T9SS_assoc"/>
    <property type="match status" value="7"/>
</dbReference>
<feature type="domain" description="Secretion system C-terminal sorting" evidence="2">
    <location>
        <begin position="984"/>
        <end position="1044"/>
    </location>
</feature>
<feature type="domain" description="T9SS-like galactose binding" evidence="3">
    <location>
        <begin position="568"/>
        <end position="693"/>
    </location>
</feature>
<proteinExistence type="predicted"/>
<dbReference type="Pfam" id="PF18962">
    <property type="entry name" value="Por_Secre_tail"/>
    <property type="match status" value="1"/>
</dbReference>
<keyword evidence="1" id="KW-0732">Signal</keyword>
<protein>
    <submittedName>
        <fullName evidence="4">T9SS type A sorting domain-containing protein</fullName>
    </submittedName>
</protein>
<feature type="domain" description="T9SS-like galactose binding" evidence="3">
    <location>
        <begin position="179"/>
        <end position="291"/>
    </location>
</feature>
<evidence type="ECO:0000256" key="1">
    <source>
        <dbReference type="ARBA" id="ARBA00022729"/>
    </source>
</evidence>
<evidence type="ECO:0000259" key="2">
    <source>
        <dbReference type="Pfam" id="PF18962"/>
    </source>
</evidence>
<accession>A0A501QFR2</accession>
<evidence type="ECO:0000313" key="5">
    <source>
        <dbReference type="Proteomes" id="UP000319175"/>
    </source>
</evidence>
<feature type="domain" description="T9SS-like galactose binding" evidence="3">
    <location>
        <begin position="50"/>
        <end position="163"/>
    </location>
</feature>
<reference evidence="4 5" key="1">
    <citation type="submission" date="2019-06" db="EMBL/GenBank/DDBJ databases">
        <title>Flavobacterium sp. MaA-Y11 from geoumgang.</title>
        <authorList>
            <person name="Jeong S."/>
        </authorList>
    </citation>
    <scope>NUCLEOTIDE SEQUENCE [LARGE SCALE GENOMIC DNA]</scope>
    <source>
        <strain evidence="4 5">MaA-Y11</strain>
    </source>
</reference>
<feature type="domain" description="T9SS-like galactose binding" evidence="3">
    <location>
        <begin position="300"/>
        <end position="414"/>
    </location>
</feature>
<dbReference type="AlphaFoldDB" id="A0A501QFR2"/>
<dbReference type="InterPro" id="IPR026444">
    <property type="entry name" value="Secre_tail"/>
</dbReference>
<keyword evidence="5" id="KW-1185">Reference proteome</keyword>
<feature type="domain" description="T9SS-like galactose binding" evidence="3">
    <location>
        <begin position="433"/>
        <end position="557"/>
    </location>
</feature>
<name>A0A501QFR2_9FLAO</name>
<organism evidence="4 5">
    <name type="scientific">Flavobacterium microcysteis</name>
    <dbReference type="NCBI Taxonomy" id="2596891"/>
    <lineage>
        <taxon>Bacteria</taxon>
        <taxon>Pseudomonadati</taxon>
        <taxon>Bacteroidota</taxon>
        <taxon>Flavobacteriia</taxon>
        <taxon>Flavobacteriales</taxon>
        <taxon>Flavobacteriaceae</taxon>
        <taxon>Flavobacterium</taxon>
    </lineage>
</organism>
<feature type="domain" description="T9SS-like galactose binding" evidence="3">
    <location>
        <begin position="702"/>
        <end position="813"/>
    </location>
</feature>
<evidence type="ECO:0000313" key="4">
    <source>
        <dbReference type="EMBL" id="TPD71224.1"/>
    </source>
</evidence>
<dbReference type="InterPro" id="IPR056600">
    <property type="entry name" value="GBD_T9SS_assoc"/>
</dbReference>
<sequence length="1053" mass="114096">MQITQVTLSTNPIVIVIKTFTKQIPMKKIMFSMMVFIFLSYHANAQAPPNDDCTGAVNLNVNTDLSCTLKTSGTLSGATNSNVISSMGFTPRDDVWYTFTATTPFHRISLKNVENNAQLAVEIFNGACGQLNSLAFGENNSTPTPQLIIGTTYYVRVFSRGNPSSSTFEICINTPPPITNDECLDATVLTVNSDLTCTSTTSGHLMGATLTDTNFMANGDVWYSFTATAPTNRISLSYEDNEAMLSFDFYTGNCGALTNVSDSTPNLIPGATYYIRVFSYSEVPIATTFDICVQTPPRPNNDDCTNAIALSVNTDQSCTLKTSGTVIGATRSVENSAIPGILNDVWYTFTATATTHKISFLNLEETERNGVGYEVLEGNCGQLISIDSSPSGKISSLTVGNTYYIRVFSIPQYISWSFTFDICISIPLPPPVNDECSNAITLAINPDTSCTLKSAGTIDEAKDSGEGSNMLGAPDDDIWYKFVATATSHTISILDIEGDPAYLIYELMQGICGGQLGSIYTTFRQSSKISGLTIGETYYIRVFSSDQGVNYTTTFNICIALPPPPPVNDNCQNAINLPINPDASCTQVIGGTIAGATNSLEDGSGEIGTPDDDVWYRFVATSTSHKIKLQNVEGEQTDLILEILQGSCGGQLTSINISDRYEIFISDLIIGNTYYIRVFSSDVNTIGSSSFDICITTEQRPQNDNCSNAIALAVNTDLSCTSKVTGTLVNATYEANIGQARDDVWYTFVPTAENHEIKISPPGYSCQVYRFDGECQAEGNETLIHESREGAVIAYGMTVGNIYLVKVFSWWTISDTFDICIGTLAPAPPNDQCINATNLQVATSQEAGVFNATTEGATDFSYLPADPFCTDYNGGDVWFSAIIPSGGELNIQTGTPTNSTMSPFDSGMEVFSGDCNVLDLIECNDNISPTEVNSKITLTNRTPGEQIYIRVWEISNENPRPFTISAWSNSLKTPDFKANKFKAYPNPVQDILNLSYDQIITAVRIYNALGQIIASKEINDKKGNIDLSNLAAGPYLVQINSDGISRSMAILKK</sequence>
<dbReference type="NCBIfam" id="TIGR04183">
    <property type="entry name" value="Por_Secre_tail"/>
    <property type="match status" value="1"/>
</dbReference>
<gene>
    <name evidence="4" type="ORF">FJA49_04820</name>
</gene>
<evidence type="ECO:0000259" key="3">
    <source>
        <dbReference type="Pfam" id="PF23759"/>
    </source>
</evidence>
<dbReference type="Proteomes" id="UP000319175">
    <property type="component" value="Unassembled WGS sequence"/>
</dbReference>